<keyword evidence="5 8" id="KW-0482">Metalloprotease</keyword>
<dbReference type="InterPro" id="IPR001915">
    <property type="entry name" value="Peptidase_M48"/>
</dbReference>
<evidence type="ECO:0000256" key="2">
    <source>
        <dbReference type="ARBA" id="ARBA00022723"/>
    </source>
</evidence>
<dbReference type="AlphaFoldDB" id="A0A4Y7RSW2"/>
<feature type="transmembrane region" description="Helical" evidence="9">
    <location>
        <begin position="147"/>
        <end position="165"/>
    </location>
</feature>
<keyword evidence="4 7" id="KW-0862">Zinc</keyword>
<dbReference type="Pfam" id="PF16491">
    <property type="entry name" value="Peptidase_M48_N"/>
    <property type="match status" value="1"/>
</dbReference>
<evidence type="ECO:0000256" key="1">
    <source>
        <dbReference type="ARBA" id="ARBA00022670"/>
    </source>
</evidence>
<dbReference type="GO" id="GO:0046872">
    <property type="term" value="F:metal ion binding"/>
    <property type="evidence" value="ECO:0007669"/>
    <property type="project" value="UniProtKB-KW"/>
</dbReference>
<evidence type="ECO:0000256" key="4">
    <source>
        <dbReference type="ARBA" id="ARBA00022833"/>
    </source>
</evidence>
<dbReference type="CDD" id="cd07343">
    <property type="entry name" value="M48A_Zmpste24p_like"/>
    <property type="match status" value="1"/>
</dbReference>
<comment type="cofactor">
    <cofactor evidence="7 8">
        <name>Zn(2+)</name>
        <dbReference type="ChEBI" id="CHEBI:29105"/>
    </cofactor>
    <text evidence="7 8">Binds 1 zinc ion per subunit.</text>
</comment>
<dbReference type="InterPro" id="IPR032456">
    <property type="entry name" value="Peptidase_M48_N"/>
</dbReference>
<accession>A0A4Y7RSW2</accession>
<feature type="domain" description="CAAX prenyl protease 1 N-terminal" evidence="11">
    <location>
        <begin position="40"/>
        <end position="200"/>
    </location>
</feature>
<dbReference type="RefSeq" id="WP_134213184.1">
    <property type="nucleotide sequence ID" value="NZ_QFFZ01000010.1"/>
</dbReference>
<comment type="caution">
    <text evidence="12">The sequence shown here is derived from an EMBL/GenBank/DDBJ whole genome shotgun (WGS) entry which is preliminary data.</text>
</comment>
<dbReference type="Gene3D" id="3.30.2010.10">
    <property type="entry name" value="Metalloproteases ('zincins'), catalytic domain"/>
    <property type="match status" value="1"/>
</dbReference>
<proteinExistence type="inferred from homology"/>
<evidence type="ECO:0000259" key="11">
    <source>
        <dbReference type="Pfam" id="PF16491"/>
    </source>
</evidence>
<feature type="binding site" evidence="7">
    <location>
        <position position="345"/>
    </location>
    <ligand>
        <name>Zn(2+)</name>
        <dbReference type="ChEBI" id="CHEBI:29105"/>
        <note>catalytic</note>
    </ligand>
</feature>
<organism evidence="12 13">
    <name type="scientific">Pelotomaculum propionicicum</name>
    <dbReference type="NCBI Taxonomy" id="258475"/>
    <lineage>
        <taxon>Bacteria</taxon>
        <taxon>Bacillati</taxon>
        <taxon>Bacillota</taxon>
        <taxon>Clostridia</taxon>
        <taxon>Eubacteriales</taxon>
        <taxon>Desulfotomaculaceae</taxon>
        <taxon>Pelotomaculum</taxon>
    </lineage>
</organism>
<reference evidence="12 13" key="1">
    <citation type="journal article" date="2018" name="Environ. Microbiol.">
        <title>Novel energy conservation strategies and behaviour of Pelotomaculum schinkii driving syntrophic propionate catabolism.</title>
        <authorList>
            <person name="Hidalgo-Ahumada C.A.P."/>
            <person name="Nobu M.K."/>
            <person name="Narihiro T."/>
            <person name="Tamaki H."/>
            <person name="Liu W.T."/>
            <person name="Kamagata Y."/>
            <person name="Stams A.J.M."/>
            <person name="Imachi H."/>
            <person name="Sousa D.Z."/>
        </authorList>
    </citation>
    <scope>NUCLEOTIDE SEQUENCE [LARGE SCALE GENOMIC DNA]</scope>
    <source>
        <strain evidence="12 13">MGP</strain>
    </source>
</reference>
<dbReference type="Pfam" id="PF01435">
    <property type="entry name" value="Peptidase_M48"/>
    <property type="match status" value="1"/>
</dbReference>
<evidence type="ECO:0000313" key="12">
    <source>
        <dbReference type="EMBL" id="TEB11951.1"/>
    </source>
</evidence>
<feature type="transmembrane region" description="Helical" evidence="9">
    <location>
        <begin position="90"/>
        <end position="109"/>
    </location>
</feature>
<name>A0A4Y7RSW2_9FIRM</name>
<comment type="similarity">
    <text evidence="8">Belongs to the peptidase M48 family.</text>
</comment>
<feature type="domain" description="Peptidase M48" evidence="10">
    <location>
        <begin position="203"/>
        <end position="402"/>
    </location>
</feature>
<feature type="binding site" evidence="7">
    <location>
        <position position="277"/>
    </location>
    <ligand>
        <name>Zn(2+)</name>
        <dbReference type="ChEBI" id="CHEBI:29105"/>
        <note>catalytic</note>
    </ligand>
</feature>
<feature type="transmembrane region" description="Helical" evidence="9">
    <location>
        <begin position="283"/>
        <end position="305"/>
    </location>
</feature>
<dbReference type="PANTHER" id="PTHR10120">
    <property type="entry name" value="CAAX PRENYL PROTEASE 1"/>
    <property type="match status" value="1"/>
</dbReference>
<dbReference type="GO" id="GO:0004222">
    <property type="term" value="F:metalloendopeptidase activity"/>
    <property type="evidence" value="ECO:0007669"/>
    <property type="project" value="InterPro"/>
</dbReference>
<dbReference type="EMBL" id="QFFZ01000010">
    <property type="protein sequence ID" value="TEB11951.1"/>
    <property type="molecule type" value="Genomic_DNA"/>
</dbReference>
<feature type="active site" evidence="6">
    <location>
        <position position="274"/>
    </location>
</feature>
<evidence type="ECO:0000256" key="6">
    <source>
        <dbReference type="PIRSR" id="PIRSR627057-1"/>
    </source>
</evidence>
<dbReference type="Proteomes" id="UP000297597">
    <property type="component" value="Unassembled WGS sequence"/>
</dbReference>
<evidence type="ECO:0000256" key="5">
    <source>
        <dbReference type="ARBA" id="ARBA00023049"/>
    </source>
</evidence>
<keyword evidence="9" id="KW-0472">Membrane</keyword>
<keyword evidence="2 7" id="KW-0479">Metal-binding</keyword>
<feature type="transmembrane region" description="Helical" evidence="9">
    <location>
        <begin position="317"/>
        <end position="336"/>
    </location>
</feature>
<protein>
    <submittedName>
        <fullName evidence="12">Protease HtpX</fullName>
        <ecNumber evidence="12">3.4.24.-</ecNumber>
    </submittedName>
</protein>
<keyword evidence="13" id="KW-1185">Reference proteome</keyword>
<keyword evidence="3 8" id="KW-0378">Hydrolase</keyword>
<keyword evidence="9" id="KW-1133">Transmembrane helix</keyword>
<feature type="active site" description="Proton donor" evidence="6">
    <location>
        <position position="349"/>
    </location>
</feature>
<evidence type="ECO:0000313" key="13">
    <source>
        <dbReference type="Proteomes" id="UP000297597"/>
    </source>
</evidence>
<evidence type="ECO:0000256" key="9">
    <source>
        <dbReference type="SAM" id="Phobius"/>
    </source>
</evidence>
<dbReference type="GO" id="GO:0071586">
    <property type="term" value="P:CAAX-box protein processing"/>
    <property type="evidence" value="ECO:0007669"/>
    <property type="project" value="InterPro"/>
</dbReference>
<gene>
    <name evidence="12" type="primary">htpX_1</name>
    <name evidence="12" type="ORF">Pmgp_01318</name>
</gene>
<feature type="transmembrane region" description="Helical" evidence="9">
    <location>
        <begin position="171"/>
        <end position="193"/>
    </location>
</feature>
<feature type="binding site" evidence="7">
    <location>
        <position position="273"/>
    </location>
    <ligand>
        <name>Zn(2+)</name>
        <dbReference type="ChEBI" id="CHEBI:29105"/>
        <note>catalytic</note>
    </ligand>
</feature>
<evidence type="ECO:0000256" key="3">
    <source>
        <dbReference type="ARBA" id="ARBA00022801"/>
    </source>
</evidence>
<dbReference type="EC" id="3.4.24.-" evidence="12"/>
<evidence type="ECO:0000256" key="8">
    <source>
        <dbReference type="RuleBase" id="RU003983"/>
    </source>
</evidence>
<evidence type="ECO:0000259" key="10">
    <source>
        <dbReference type="Pfam" id="PF01435"/>
    </source>
</evidence>
<keyword evidence="9" id="KW-0812">Transmembrane</keyword>
<feature type="transmembrane region" description="Helical" evidence="9">
    <location>
        <begin position="58"/>
        <end position="78"/>
    </location>
</feature>
<dbReference type="InterPro" id="IPR027057">
    <property type="entry name" value="CAXX_Prtase_1"/>
</dbReference>
<sequence length="407" mass="46267">MQPRFNIIWLILITGAGVLGLLYLWYTLFPGRVAADTLLYFSAEQVERGRQYSRAIRLVYIFSVFAQAAFLVWFIYSGRASSLARWSEQTAGGFWTGLLLFFLMLWLFLQLVNLPFTLFSSYFWQHWWGFSTQTMGAWWVDYVKESVISLVLSAAGVLILFRLMGRWPNTWWLAAAAFLSVWILIQTFLWPVVVAPLFNRFTPATDPAVTSMVRDLADKARLPVDEVLIMDASSRTTRTNAYYAGLGSTKRIVLYDTLLKTYPLDEVKAVVAHEMAHWLKGHIIKGLILGILGNFILWVFLFWLLRETVPLLTRNPAAWAVILLFFLLTSFAGSPLQNYISRRMETEADRTSVALTRDVPAAVRLEVDLAVSNLTDVAPAPFVQWFGYSHPPAAVRIKTVEQAGEAL</sequence>
<dbReference type="OrthoDB" id="9781930at2"/>
<keyword evidence="1 8" id="KW-0645">Protease</keyword>
<evidence type="ECO:0000256" key="7">
    <source>
        <dbReference type="PIRSR" id="PIRSR627057-2"/>
    </source>
</evidence>
<feature type="transmembrane region" description="Helical" evidence="9">
    <location>
        <begin position="7"/>
        <end position="26"/>
    </location>
</feature>